<proteinExistence type="predicted"/>
<dbReference type="Proteomes" id="UP001268896">
    <property type="component" value="Unassembled WGS sequence"/>
</dbReference>
<dbReference type="RefSeq" id="WP_311903560.1">
    <property type="nucleotide sequence ID" value="NZ_JAMWTD010000007.1"/>
</dbReference>
<evidence type="ECO:0000313" key="3">
    <source>
        <dbReference type="Proteomes" id="UP001268896"/>
    </source>
</evidence>
<dbReference type="EMBL" id="JARQDV010000001">
    <property type="protein sequence ID" value="MDT2963561.1"/>
    <property type="molecule type" value="Genomic_DNA"/>
</dbReference>
<sequence length="286" mass="32640">MKIVIAKENKTNNIFSMEELNKFDENDTRLKNLVCPNCDCELSYYPQGVKKAFLKTKNNAKHDESCEYYFVSIDKELLASADGVLRYKMTAKEKRERALDARKKLLEKDKNSEKSRPKKEKRPTLVTRKTEKTIVEKRAKIQLVRDEGLADANVSSEMVKGRIRIIRKQPDELNLRLIGKTINLMGFLERIHFDKYTITLDVGYEGIVVRAVLTESFLASTSSNFTDFLKLIDENIVKFSQGIDVVVAGEVAKNSNGIYLAVYEEDDLYFLGQRTVQFAAQLAGGD</sequence>
<reference evidence="2" key="1">
    <citation type="submission" date="2023-03" db="EMBL/GenBank/DDBJ databases">
        <authorList>
            <person name="Shen W."/>
            <person name="Cai J."/>
        </authorList>
    </citation>
    <scope>NUCLEOTIDE SEQUENCE</scope>
    <source>
        <strain evidence="2">K72-2</strain>
    </source>
</reference>
<feature type="compositionally biased region" description="Basic and acidic residues" evidence="1">
    <location>
        <begin position="103"/>
        <end position="115"/>
    </location>
</feature>
<protein>
    <submittedName>
        <fullName evidence="2">Uncharacterized protein</fullName>
    </submittedName>
</protein>
<comment type="caution">
    <text evidence="2">The sequence shown here is derived from an EMBL/GenBank/DDBJ whole genome shotgun (WGS) entry which is preliminary data.</text>
</comment>
<organism evidence="2 3">
    <name type="scientific">Enterococcus casseliflavus</name>
    <name type="common">Enterococcus flavescens</name>
    <dbReference type="NCBI Taxonomy" id="37734"/>
    <lineage>
        <taxon>Bacteria</taxon>
        <taxon>Bacillati</taxon>
        <taxon>Bacillota</taxon>
        <taxon>Bacilli</taxon>
        <taxon>Lactobacillales</taxon>
        <taxon>Enterococcaceae</taxon>
        <taxon>Enterococcus</taxon>
    </lineage>
</organism>
<evidence type="ECO:0000313" key="2">
    <source>
        <dbReference type="EMBL" id="MDT2963561.1"/>
    </source>
</evidence>
<gene>
    <name evidence="2" type="ORF">P7I32_03015</name>
</gene>
<evidence type="ECO:0000256" key="1">
    <source>
        <dbReference type="SAM" id="MobiDB-lite"/>
    </source>
</evidence>
<name>A0AAW8UL82_ENTCA</name>
<dbReference type="AlphaFoldDB" id="A0AAW8UL82"/>
<accession>A0AAW8UL82</accession>
<feature type="region of interest" description="Disordered" evidence="1">
    <location>
        <begin position="103"/>
        <end position="125"/>
    </location>
</feature>